<proteinExistence type="predicted"/>
<organism evidence="2 3">
    <name type="scientific">Goodea atripinnis</name>
    <dbReference type="NCBI Taxonomy" id="208336"/>
    <lineage>
        <taxon>Eukaryota</taxon>
        <taxon>Metazoa</taxon>
        <taxon>Chordata</taxon>
        <taxon>Craniata</taxon>
        <taxon>Vertebrata</taxon>
        <taxon>Euteleostomi</taxon>
        <taxon>Actinopterygii</taxon>
        <taxon>Neopterygii</taxon>
        <taxon>Teleostei</taxon>
        <taxon>Neoteleostei</taxon>
        <taxon>Acanthomorphata</taxon>
        <taxon>Ovalentaria</taxon>
        <taxon>Atherinomorphae</taxon>
        <taxon>Cyprinodontiformes</taxon>
        <taxon>Goodeidae</taxon>
        <taxon>Goodea</taxon>
    </lineage>
</organism>
<dbReference type="Proteomes" id="UP001476798">
    <property type="component" value="Unassembled WGS sequence"/>
</dbReference>
<evidence type="ECO:0000313" key="3">
    <source>
        <dbReference type="Proteomes" id="UP001476798"/>
    </source>
</evidence>
<dbReference type="EMBL" id="JAHRIO010010292">
    <property type="protein sequence ID" value="MEQ2161096.1"/>
    <property type="molecule type" value="Genomic_DNA"/>
</dbReference>
<name>A0ABV0MQ86_9TELE</name>
<keyword evidence="3" id="KW-1185">Reference proteome</keyword>
<feature type="chain" id="PRO_5045138460" evidence="1">
    <location>
        <begin position="27"/>
        <end position="111"/>
    </location>
</feature>
<sequence length="111" mass="12040">VVGQTPPISNMHTSSILLLFMFVCLTFDPHHAIVQQAEAAPPSSPIIPVIPISPIPAETTIIPPTGLMMHASSNLVAQFPDEDVPSAHYDLITIEYRTFDGPAVLMLMFAF</sequence>
<gene>
    <name evidence="2" type="ORF">GOODEAATRI_006246</name>
</gene>
<evidence type="ECO:0000313" key="2">
    <source>
        <dbReference type="EMBL" id="MEQ2161096.1"/>
    </source>
</evidence>
<accession>A0ABV0MQ86</accession>
<protein>
    <submittedName>
        <fullName evidence="2">Uncharacterized protein</fullName>
    </submittedName>
</protein>
<feature type="non-terminal residue" evidence="2">
    <location>
        <position position="1"/>
    </location>
</feature>
<comment type="caution">
    <text evidence="2">The sequence shown here is derived from an EMBL/GenBank/DDBJ whole genome shotgun (WGS) entry which is preliminary data.</text>
</comment>
<evidence type="ECO:0000256" key="1">
    <source>
        <dbReference type="SAM" id="SignalP"/>
    </source>
</evidence>
<feature type="signal peptide" evidence="1">
    <location>
        <begin position="1"/>
        <end position="26"/>
    </location>
</feature>
<keyword evidence="1" id="KW-0732">Signal</keyword>
<reference evidence="2 3" key="1">
    <citation type="submission" date="2021-06" db="EMBL/GenBank/DDBJ databases">
        <authorList>
            <person name="Palmer J.M."/>
        </authorList>
    </citation>
    <scope>NUCLEOTIDE SEQUENCE [LARGE SCALE GENOMIC DNA]</scope>
    <source>
        <strain evidence="2 3">GA_2019</strain>
        <tissue evidence="2">Muscle</tissue>
    </source>
</reference>